<sequence>MGPGNTATLRTLYEIGHTLRHADAICRHCRWDEEYPLLVPNMADFPIGQVSQDTEPISPFSLPIVAMKRETRPLLEEASRIHERLRCAPSHGVQCLCPASTHWGAVKSCPRCHTDFAVSIMLSPVQHEMRCFVFTTWKYLGSGSQNCYWRSHTDKIGLPLREHQPGSIYHGYEVEREKGRSSQTT</sequence>
<organism evidence="1 2">
    <name type="scientific">Lasiosphaeria hispida</name>
    <dbReference type="NCBI Taxonomy" id="260671"/>
    <lineage>
        <taxon>Eukaryota</taxon>
        <taxon>Fungi</taxon>
        <taxon>Dikarya</taxon>
        <taxon>Ascomycota</taxon>
        <taxon>Pezizomycotina</taxon>
        <taxon>Sordariomycetes</taxon>
        <taxon>Sordariomycetidae</taxon>
        <taxon>Sordariales</taxon>
        <taxon>Lasiosphaeriaceae</taxon>
        <taxon>Lasiosphaeria</taxon>
    </lineage>
</organism>
<dbReference type="EMBL" id="JAUIQD010000004">
    <property type="protein sequence ID" value="KAK3353934.1"/>
    <property type="molecule type" value="Genomic_DNA"/>
</dbReference>
<evidence type="ECO:0000313" key="1">
    <source>
        <dbReference type="EMBL" id="KAK3353934.1"/>
    </source>
</evidence>
<reference evidence="1" key="2">
    <citation type="submission" date="2023-06" db="EMBL/GenBank/DDBJ databases">
        <authorList>
            <consortium name="Lawrence Berkeley National Laboratory"/>
            <person name="Haridas S."/>
            <person name="Hensen N."/>
            <person name="Bonometti L."/>
            <person name="Westerberg I."/>
            <person name="Brannstrom I.O."/>
            <person name="Guillou S."/>
            <person name="Cros-Aarteil S."/>
            <person name="Calhoun S."/>
            <person name="Kuo A."/>
            <person name="Mondo S."/>
            <person name="Pangilinan J."/>
            <person name="Riley R."/>
            <person name="Labutti K."/>
            <person name="Andreopoulos B."/>
            <person name="Lipzen A."/>
            <person name="Chen C."/>
            <person name="Yanf M."/>
            <person name="Daum C."/>
            <person name="Ng V."/>
            <person name="Clum A."/>
            <person name="Steindorff A."/>
            <person name="Ohm R."/>
            <person name="Martin F."/>
            <person name="Silar P."/>
            <person name="Natvig D."/>
            <person name="Lalanne C."/>
            <person name="Gautier V."/>
            <person name="Ament-Velasquez S.L."/>
            <person name="Kruys A."/>
            <person name="Hutchinson M.I."/>
            <person name="Powell A.J."/>
            <person name="Barry K."/>
            <person name="Miller A.N."/>
            <person name="Grigoriev I.V."/>
            <person name="Debuchy R."/>
            <person name="Gladieux P."/>
            <person name="Thoren M.H."/>
            <person name="Johannesson H."/>
        </authorList>
    </citation>
    <scope>NUCLEOTIDE SEQUENCE</scope>
    <source>
        <strain evidence="1">CBS 955.72</strain>
    </source>
</reference>
<accession>A0AAJ0MF71</accession>
<keyword evidence="2" id="KW-1185">Reference proteome</keyword>
<dbReference type="AlphaFoldDB" id="A0AAJ0MF71"/>
<name>A0AAJ0MF71_9PEZI</name>
<comment type="caution">
    <text evidence="1">The sequence shown here is derived from an EMBL/GenBank/DDBJ whole genome shotgun (WGS) entry which is preliminary data.</text>
</comment>
<protein>
    <submittedName>
        <fullName evidence="1">Uncharacterized protein</fullName>
    </submittedName>
</protein>
<evidence type="ECO:0000313" key="2">
    <source>
        <dbReference type="Proteomes" id="UP001275084"/>
    </source>
</evidence>
<gene>
    <name evidence="1" type="ORF">B0T25DRAFT_545684</name>
</gene>
<proteinExistence type="predicted"/>
<reference evidence="1" key="1">
    <citation type="journal article" date="2023" name="Mol. Phylogenet. Evol.">
        <title>Genome-scale phylogeny and comparative genomics of the fungal order Sordariales.</title>
        <authorList>
            <person name="Hensen N."/>
            <person name="Bonometti L."/>
            <person name="Westerberg I."/>
            <person name="Brannstrom I.O."/>
            <person name="Guillou S."/>
            <person name="Cros-Aarteil S."/>
            <person name="Calhoun S."/>
            <person name="Haridas S."/>
            <person name="Kuo A."/>
            <person name="Mondo S."/>
            <person name="Pangilinan J."/>
            <person name="Riley R."/>
            <person name="LaButti K."/>
            <person name="Andreopoulos B."/>
            <person name="Lipzen A."/>
            <person name="Chen C."/>
            <person name="Yan M."/>
            <person name="Daum C."/>
            <person name="Ng V."/>
            <person name="Clum A."/>
            <person name="Steindorff A."/>
            <person name="Ohm R.A."/>
            <person name="Martin F."/>
            <person name="Silar P."/>
            <person name="Natvig D.O."/>
            <person name="Lalanne C."/>
            <person name="Gautier V."/>
            <person name="Ament-Velasquez S.L."/>
            <person name="Kruys A."/>
            <person name="Hutchinson M.I."/>
            <person name="Powell A.J."/>
            <person name="Barry K."/>
            <person name="Miller A.N."/>
            <person name="Grigoriev I.V."/>
            <person name="Debuchy R."/>
            <person name="Gladieux P."/>
            <person name="Hiltunen Thoren M."/>
            <person name="Johannesson H."/>
        </authorList>
    </citation>
    <scope>NUCLEOTIDE SEQUENCE</scope>
    <source>
        <strain evidence="1">CBS 955.72</strain>
    </source>
</reference>
<dbReference type="Proteomes" id="UP001275084">
    <property type="component" value="Unassembled WGS sequence"/>
</dbReference>